<dbReference type="PANTHER" id="PTHR38600:SF2">
    <property type="entry name" value="SLL0088 PROTEIN"/>
    <property type="match status" value="1"/>
</dbReference>
<organism evidence="2 3">
    <name type="scientific">Wenxinia marina DSM 24838</name>
    <dbReference type="NCBI Taxonomy" id="1123501"/>
    <lineage>
        <taxon>Bacteria</taxon>
        <taxon>Pseudomonadati</taxon>
        <taxon>Pseudomonadota</taxon>
        <taxon>Alphaproteobacteria</taxon>
        <taxon>Rhodobacterales</taxon>
        <taxon>Roseobacteraceae</taxon>
        <taxon>Wenxinia</taxon>
    </lineage>
</organism>
<dbReference type="SUPFAM" id="SSF46785">
    <property type="entry name" value="Winged helix' DNA-binding domain"/>
    <property type="match status" value="1"/>
</dbReference>
<sequence>MPNQTALDSTFHALADPTRRAVLAALADGPRAASDLASPFDMALPSFLQHLKVLEDSALIATEKQGRRRVCRLRPETFAATADWMAAERARWEGLLDRLGDWLDRTAAPDTHSERTKE</sequence>
<dbReference type="Gene3D" id="1.10.10.10">
    <property type="entry name" value="Winged helix-like DNA-binding domain superfamily/Winged helix DNA-binding domain"/>
    <property type="match status" value="1"/>
</dbReference>
<dbReference type="PRINTS" id="PR00778">
    <property type="entry name" value="HTHARSR"/>
</dbReference>
<evidence type="ECO:0000313" key="2">
    <source>
        <dbReference type="EMBL" id="KIQ67573.1"/>
    </source>
</evidence>
<reference evidence="2 3" key="1">
    <citation type="submission" date="2013-01" db="EMBL/GenBank/DDBJ databases">
        <authorList>
            <person name="Fiebig A."/>
            <person name="Goeker M."/>
            <person name="Klenk H.-P.P."/>
        </authorList>
    </citation>
    <scope>NUCLEOTIDE SEQUENCE [LARGE SCALE GENOMIC DNA]</scope>
    <source>
        <strain evidence="2 3">DSM 24838</strain>
    </source>
</reference>
<dbReference type="eggNOG" id="COG0640">
    <property type="taxonomic scope" value="Bacteria"/>
</dbReference>
<dbReference type="PROSITE" id="PS50987">
    <property type="entry name" value="HTH_ARSR_2"/>
    <property type="match status" value="1"/>
</dbReference>
<dbReference type="EMBL" id="AONG01000022">
    <property type="protein sequence ID" value="KIQ67573.1"/>
    <property type="molecule type" value="Genomic_DNA"/>
</dbReference>
<dbReference type="GO" id="GO:0003700">
    <property type="term" value="F:DNA-binding transcription factor activity"/>
    <property type="evidence" value="ECO:0007669"/>
    <property type="project" value="InterPro"/>
</dbReference>
<dbReference type="InterPro" id="IPR036390">
    <property type="entry name" value="WH_DNA-bd_sf"/>
</dbReference>
<protein>
    <submittedName>
        <fullName evidence="2">Transcriptional regulator, ArsR family</fullName>
    </submittedName>
</protein>
<dbReference type="SMART" id="SM00418">
    <property type="entry name" value="HTH_ARSR"/>
    <property type="match status" value="1"/>
</dbReference>
<gene>
    <name evidence="2" type="ORF">Wenmar_03999</name>
</gene>
<dbReference type="PATRIC" id="fig|1123501.6.peg.4130"/>
<feature type="domain" description="HTH arsR-type" evidence="1">
    <location>
        <begin position="1"/>
        <end position="93"/>
    </location>
</feature>
<dbReference type="InterPro" id="IPR001845">
    <property type="entry name" value="HTH_ArsR_DNA-bd_dom"/>
</dbReference>
<dbReference type="AlphaFoldDB" id="A0A0D0Q908"/>
<dbReference type="STRING" id="1123501.Wenmar_03999"/>
<dbReference type="InterPro" id="IPR011991">
    <property type="entry name" value="ArsR-like_HTH"/>
</dbReference>
<dbReference type="InterPro" id="IPR036388">
    <property type="entry name" value="WH-like_DNA-bd_sf"/>
</dbReference>
<name>A0A0D0Q908_9RHOB</name>
<dbReference type="PANTHER" id="PTHR38600">
    <property type="entry name" value="TRANSCRIPTIONAL REGULATORY PROTEIN"/>
    <property type="match status" value="1"/>
</dbReference>
<comment type="caution">
    <text evidence="2">The sequence shown here is derived from an EMBL/GenBank/DDBJ whole genome shotgun (WGS) entry which is preliminary data.</text>
</comment>
<dbReference type="Pfam" id="PF12840">
    <property type="entry name" value="HTH_20"/>
    <property type="match status" value="1"/>
</dbReference>
<keyword evidence="3" id="KW-1185">Reference proteome</keyword>
<dbReference type="OrthoDB" id="9790747at2"/>
<proteinExistence type="predicted"/>
<evidence type="ECO:0000259" key="1">
    <source>
        <dbReference type="PROSITE" id="PS50987"/>
    </source>
</evidence>
<dbReference type="RefSeq" id="WP_018302680.1">
    <property type="nucleotide sequence ID" value="NZ_KB902287.1"/>
</dbReference>
<evidence type="ECO:0000313" key="3">
    <source>
        <dbReference type="Proteomes" id="UP000035100"/>
    </source>
</evidence>
<dbReference type="CDD" id="cd00090">
    <property type="entry name" value="HTH_ARSR"/>
    <property type="match status" value="1"/>
</dbReference>
<dbReference type="Proteomes" id="UP000035100">
    <property type="component" value="Unassembled WGS sequence"/>
</dbReference>
<accession>A0A0D0Q908</accession>
<dbReference type="NCBIfam" id="NF033788">
    <property type="entry name" value="HTH_metalloreg"/>
    <property type="match status" value="1"/>
</dbReference>